<dbReference type="Pfam" id="PF01453">
    <property type="entry name" value="B_lectin"/>
    <property type="match status" value="1"/>
</dbReference>
<comment type="caution">
    <text evidence="6">The sequence shown here is derived from an EMBL/GenBank/DDBJ whole genome shotgun (WGS) entry which is preliminary data.</text>
</comment>
<dbReference type="EMBL" id="SZYD01001801">
    <property type="protein sequence ID" value="KAD0293358.1"/>
    <property type="molecule type" value="Genomic_DNA"/>
</dbReference>
<evidence type="ECO:0000256" key="2">
    <source>
        <dbReference type="ARBA" id="ARBA00023180"/>
    </source>
</evidence>
<feature type="domain" description="Apple" evidence="5">
    <location>
        <begin position="271"/>
        <end position="348"/>
    </location>
</feature>
<dbReference type="Gene3D" id="2.90.10.10">
    <property type="entry name" value="Bulb-type lectin domain"/>
    <property type="match status" value="1"/>
</dbReference>
<evidence type="ECO:0008006" key="8">
    <source>
        <dbReference type="Google" id="ProtNLM"/>
    </source>
</evidence>
<dbReference type="OrthoDB" id="4062651at2759"/>
<dbReference type="InterPro" id="IPR001480">
    <property type="entry name" value="Bulb-type_lectin_dom"/>
</dbReference>
<feature type="domain" description="Bulb-type lectin" evidence="4">
    <location>
        <begin position="20"/>
        <end position="158"/>
    </location>
</feature>
<keyword evidence="1 3" id="KW-0732">Signal</keyword>
<evidence type="ECO:0000259" key="4">
    <source>
        <dbReference type="PROSITE" id="PS50927"/>
    </source>
</evidence>
<dbReference type="Proteomes" id="UP000326396">
    <property type="component" value="Unassembled WGS sequence"/>
</dbReference>
<protein>
    <recommendedName>
        <fullName evidence="8">Bulb-type lectin domain-containing protein</fullName>
    </recommendedName>
</protein>
<evidence type="ECO:0000313" key="7">
    <source>
        <dbReference type="Proteomes" id="UP000326396"/>
    </source>
</evidence>
<evidence type="ECO:0000256" key="3">
    <source>
        <dbReference type="SAM" id="SignalP"/>
    </source>
</evidence>
<dbReference type="SMART" id="SM00108">
    <property type="entry name" value="B_lectin"/>
    <property type="match status" value="1"/>
</dbReference>
<dbReference type="Pfam" id="PF08276">
    <property type="entry name" value="PAN_2"/>
    <property type="match status" value="1"/>
</dbReference>
<dbReference type="AlphaFoldDB" id="A0A5N6LBW3"/>
<dbReference type="PANTHER" id="PTHR32444">
    <property type="entry name" value="BULB-TYPE LECTIN DOMAIN-CONTAINING PROTEIN"/>
    <property type="match status" value="1"/>
</dbReference>
<accession>A0A5N6LBW3</accession>
<evidence type="ECO:0000313" key="6">
    <source>
        <dbReference type="EMBL" id="KAD0293358.1"/>
    </source>
</evidence>
<dbReference type="SUPFAM" id="SSF51110">
    <property type="entry name" value="alpha-D-mannose-specific plant lectins"/>
    <property type="match status" value="1"/>
</dbReference>
<evidence type="ECO:0000256" key="1">
    <source>
        <dbReference type="ARBA" id="ARBA00022729"/>
    </source>
</evidence>
<feature type="signal peptide" evidence="3">
    <location>
        <begin position="1"/>
        <end position="19"/>
    </location>
</feature>
<gene>
    <name evidence="6" type="ORF">E3N88_44495</name>
</gene>
<reference evidence="6 7" key="1">
    <citation type="submission" date="2019-05" db="EMBL/GenBank/DDBJ databases">
        <title>Mikania micrantha, genome provides insights into the molecular mechanism of rapid growth.</title>
        <authorList>
            <person name="Liu B."/>
        </authorList>
    </citation>
    <scope>NUCLEOTIDE SEQUENCE [LARGE SCALE GENOMIC DNA]</scope>
    <source>
        <strain evidence="6">NLD-2019</strain>
        <tissue evidence="6">Leaf</tissue>
    </source>
</reference>
<feature type="chain" id="PRO_5024449445" description="Bulb-type lectin domain-containing protein" evidence="3">
    <location>
        <begin position="20"/>
        <end position="481"/>
    </location>
</feature>
<dbReference type="PANTHER" id="PTHR32444:SF118">
    <property type="entry name" value="OS09G0551150 PROTEIN"/>
    <property type="match status" value="1"/>
</dbReference>
<proteinExistence type="predicted"/>
<keyword evidence="2" id="KW-0325">Glycoprotein</keyword>
<organism evidence="6 7">
    <name type="scientific">Mikania micrantha</name>
    <name type="common">bitter vine</name>
    <dbReference type="NCBI Taxonomy" id="192012"/>
    <lineage>
        <taxon>Eukaryota</taxon>
        <taxon>Viridiplantae</taxon>
        <taxon>Streptophyta</taxon>
        <taxon>Embryophyta</taxon>
        <taxon>Tracheophyta</taxon>
        <taxon>Spermatophyta</taxon>
        <taxon>Magnoliopsida</taxon>
        <taxon>eudicotyledons</taxon>
        <taxon>Gunneridae</taxon>
        <taxon>Pentapetalae</taxon>
        <taxon>asterids</taxon>
        <taxon>campanulids</taxon>
        <taxon>Asterales</taxon>
        <taxon>Asteraceae</taxon>
        <taxon>Asteroideae</taxon>
        <taxon>Heliantheae alliance</taxon>
        <taxon>Eupatorieae</taxon>
        <taxon>Mikania</taxon>
    </lineage>
</organism>
<evidence type="ECO:0000259" key="5">
    <source>
        <dbReference type="PROSITE" id="PS50948"/>
    </source>
</evidence>
<sequence>MIALIIFIILTANHFPVTGVSTLKSSDQLNLTSHLISPGSNFTLGFFTIPETNNTYLGIWYTNDEQFKKVWVANPSTPIISSSAIVVIDQNTGKLIIATGESTHLNLKNESDDQILWQSFDHPINVLLPGMKLGSNLKTGRNWILTSWLSDEIPDSGAFTLSWEPNGEDYQRILVRQRDRPYWTSGNLKNQNFEFMNVNNLLLFRYDLDYVYTDEERYFSYNSINYVNPMWILRPHGRIVDGNDRVISSSDLCYGYDSGNGCVASSRTPHCRSESDKFSLMNGDFASDTTRRSVDDNSSLSIGDCMMNCWNDCGCLGFITGGNGSGCIRWLGTKSVSNFSVDSLGNSVLKFVLVSSNSDKVNEISGIEKSADNLPNFPSQAISRIISAPSTGIIKNGILNEAFGVTKLFQDESMREMVNVGENRARNGVTDCPESRNEDKIEKWTKISGTPTRAPLDQVDRIKDHYYKFGSSFLTAKLPSE</sequence>
<keyword evidence="7" id="KW-1185">Reference proteome</keyword>
<name>A0A5N6LBW3_9ASTR</name>
<dbReference type="PROSITE" id="PS50927">
    <property type="entry name" value="BULB_LECTIN"/>
    <property type="match status" value="1"/>
</dbReference>
<dbReference type="PROSITE" id="PS50948">
    <property type="entry name" value="PAN"/>
    <property type="match status" value="1"/>
</dbReference>
<dbReference type="InterPro" id="IPR036426">
    <property type="entry name" value="Bulb-type_lectin_dom_sf"/>
</dbReference>
<dbReference type="InterPro" id="IPR003609">
    <property type="entry name" value="Pan_app"/>
</dbReference>